<keyword evidence="1" id="KW-0812">Transmembrane</keyword>
<feature type="transmembrane region" description="Helical" evidence="1">
    <location>
        <begin position="344"/>
        <end position="366"/>
    </location>
</feature>
<dbReference type="InterPro" id="IPR002656">
    <property type="entry name" value="Acyl_transf_3_dom"/>
</dbReference>
<dbReference type="PANTHER" id="PTHR36927">
    <property type="entry name" value="BLR4337 PROTEIN"/>
    <property type="match status" value="1"/>
</dbReference>
<dbReference type="EMBL" id="QNRK01000025">
    <property type="protein sequence ID" value="RBP08591.1"/>
    <property type="molecule type" value="Genomic_DNA"/>
</dbReference>
<feature type="transmembrane region" description="Helical" evidence="1">
    <location>
        <begin position="267"/>
        <end position="287"/>
    </location>
</feature>
<proteinExistence type="predicted"/>
<dbReference type="OrthoDB" id="7283199at2"/>
<feature type="transmembrane region" description="Helical" evidence="1">
    <location>
        <begin position="235"/>
        <end position="261"/>
    </location>
</feature>
<keyword evidence="1" id="KW-0472">Membrane</keyword>
<evidence type="ECO:0000259" key="2">
    <source>
        <dbReference type="Pfam" id="PF01757"/>
    </source>
</evidence>
<feature type="transmembrane region" description="Helical" evidence="1">
    <location>
        <begin position="307"/>
        <end position="324"/>
    </location>
</feature>
<feature type="transmembrane region" description="Helical" evidence="1">
    <location>
        <begin position="145"/>
        <end position="167"/>
    </location>
</feature>
<keyword evidence="3" id="KW-0808">Transferase</keyword>
<protein>
    <submittedName>
        <fullName evidence="3">Acyltransferase-like protein</fullName>
    </submittedName>
</protein>
<evidence type="ECO:0000256" key="1">
    <source>
        <dbReference type="SAM" id="Phobius"/>
    </source>
</evidence>
<keyword evidence="1" id="KW-1133">Transmembrane helix</keyword>
<sequence length="437" mass="48610">MGRLAPLAAVGALWFAWLAKGSASLVSGHPSDETGKVVLHAGPKPFVADAKSARDVSLDYLRATLTLMVVAHHSSLAYTHFARIDPKNYLASTAPVVDGARWLFLDYAENFNDVFFMSLMFFISGLFVLPSLRRSGAAAFLGQRLLRLGLPFAVGVTALMPAAYYAAWLAAGHPRGYLEFWRQHITHGWPPGPLWFVWVLLLFDGVAAALFAAFPRRTFDCPSVSRWFKERPLPAFGAMVCVCALLYLPMLSIFGFGFWAPLLTKPFYFQVCRIALYLAWFFAGAWVGADDLERGLLSRNGRLARDWRWWLAGCFVAYNLLIFVPRNQSLTSLLSAHGMGALEAILWVISCVASGFGFLALFRGVVRTRRAWMDSLARSAYAIYIVHYVFVLWAQFALLGQPLPAGAKFVATFAFALLFSWMTAQALLRIPGVRRIL</sequence>
<feature type="domain" description="Acyltransferase 3" evidence="2">
    <location>
        <begin position="56"/>
        <end position="422"/>
    </location>
</feature>
<feature type="transmembrane region" description="Helical" evidence="1">
    <location>
        <begin position="409"/>
        <end position="428"/>
    </location>
</feature>
<dbReference type="Pfam" id="PF01757">
    <property type="entry name" value="Acyl_transf_3"/>
    <property type="match status" value="1"/>
</dbReference>
<dbReference type="AlphaFoldDB" id="A0A366F1S6"/>
<dbReference type="RefSeq" id="WP_147262828.1">
    <property type="nucleotide sequence ID" value="NZ_QNRK01000025.1"/>
</dbReference>
<keyword evidence="4" id="KW-1185">Reference proteome</keyword>
<comment type="caution">
    <text evidence="3">The sequence shown here is derived from an EMBL/GenBank/DDBJ whole genome shotgun (WGS) entry which is preliminary data.</text>
</comment>
<dbReference type="PANTHER" id="PTHR36927:SF4">
    <property type="entry name" value="BLR5718 PROTEIN"/>
    <property type="match status" value="1"/>
</dbReference>
<keyword evidence="3" id="KW-0012">Acyltransferase</keyword>
<dbReference type="GO" id="GO:0016747">
    <property type="term" value="F:acyltransferase activity, transferring groups other than amino-acyl groups"/>
    <property type="evidence" value="ECO:0007669"/>
    <property type="project" value="InterPro"/>
</dbReference>
<accession>A0A366F1S6</accession>
<evidence type="ECO:0000313" key="3">
    <source>
        <dbReference type="EMBL" id="RBP08591.1"/>
    </source>
</evidence>
<feature type="transmembrane region" description="Helical" evidence="1">
    <location>
        <begin position="114"/>
        <end position="133"/>
    </location>
</feature>
<gene>
    <name evidence="3" type="ORF">DFR50_12573</name>
</gene>
<evidence type="ECO:0000313" key="4">
    <source>
        <dbReference type="Proteomes" id="UP000253529"/>
    </source>
</evidence>
<dbReference type="InterPro" id="IPR050623">
    <property type="entry name" value="Glucan_succinyl_AcylTrfase"/>
</dbReference>
<feature type="transmembrane region" description="Helical" evidence="1">
    <location>
        <begin position="378"/>
        <end position="397"/>
    </location>
</feature>
<feature type="transmembrane region" description="Helical" evidence="1">
    <location>
        <begin position="195"/>
        <end position="214"/>
    </location>
</feature>
<reference evidence="3 4" key="1">
    <citation type="submission" date="2018-06" db="EMBL/GenBank/DDBJ databases">
        <title>Genomic Encyclopedia of Type Strains, Phase IV (KMG-IV): sequencing the most valuable type-strain genomes for metagenomic binning, comparative biology and taxonomic classification.</title>
        <authorList>
            <person name="Goeker M."/>
        </authorList>
    </citation>
    <scope>NUCLEOTIDE SEQUENCE [LARGE SCALE GENOMIC DNA]</scope>
    <source>
        <strain evidence="3 4">DSM 24875</strain>
    </source>
</reference>
<name>A0A366F1S6_9HYPH</name>
<dbReference type="Proteomes" id="UP000253529">
    <property type="component" value="Unassembled WGS sequence"/>
</dbReference>
<organism evidence="3 4">
    <name type="scientific">Roseiarcus fermentans</name>
    <dbReference type="NCBI Taxonomy" id="1473586"/>
    <lineage>
        <taxon>Bacteria</taxon>
        <taxon>Pseudomonadati</taxon>
        <taxon>Pseudomonadota</taxon>
        <taxon>Alphaproteobacteria</taxon>
        <taxon>Hyphomicrobiales</taxon>
        <taxon>Roseiarcaceae</taxon>
        <taxon>Roseiarcus</taxon>
    </lineage>
</organism>